<feature type="region of interest" description="Disordered" evidence="5">
    <location>
        <begin position="1547"/>
        <end position="1581"/>
    </location>
</feature>
<dbReference type="InterPro" id="IPR041385">
    <property type="entry name" value="SH3_12"/>
</dbReference>
<dbReference type="PANTHER" id="PTHR12341:SF7">
    <property type="entry name" value="5'-3' EXORIBONUCLEASE 1"/>
    <property type="match status" value="1"/>
</dbReference>
<dbReference type="GO" id="GO:0000956">
    <property type="term" value="P:nuclear-transcribed mRNA catabolic process"/>
    <property type="evidence" value="ECO:0007669"/>
    <property type="project" value="TreeGrafter"/>
</dbReference>
<evidence type="ECO:0000259" key="10">
    <source>
        <dbReference type="Pfam" id="PF18334"/>
    </source>
</evidence>
<evidence type="ECO:0000259" key="7">
    <source>
        <dbReference type="Pfam" id="PF17846"/>
    </source>
</evidence>
<feature type="domain" description="Exoribonuclease Xrn1 D2/D3" evidence="10">
    <location>
        <begin position="896"/>
        <end position="996"/>
    </location>
</feature>
<evidence type="ECO:0000256" key="2">
    <source>
        <dbReference type="ARBA" id="ARBA00022801"/>
    </source>
</evidence>
<dbReference type="GO" id="GO:0005634">
    <property type="term" value="C:nucleus"/>
    <property type="evidence" value="ECO:0007669"/>
    <property type="project" value="TreeGrafter"/>
</dbReference>
<keyword evidence="12" id="KW-1185">Reference proteome</keyword>
<dbReference type="Pfam" id="PF18332">
    <property type="entry name" value="XRN1_D1"/>
    <property type="match status" value="1"/>
</dbReference>
<dbReference type="GeneID" id="36397857"/>
<dbReference type="GO" id="GO:0003723">
    <property type="term" value="F:RNA binding"/>
    <property type="evidence" value="ECO:0007669"/>
    <property type="project" value="TreeGrafter"/>
</dbReference>
<evidence type="ECO:0000256" key="3">
    <source>
        <dbReference type="ARBA" id="ARBA00022839"/>
    </source>
</evidence>
<evidence type="ECO:0000259" key="8">
    <source>
        <dbReference type="Pfam" id="PF18129"/>
    </source>
</evidence>
<feature type="domain" description="Xrn1 helical" evidence="7">
    <location>
        <begin position="282"/>
        <end position="635"/>
    </location>
</feature>
<accession>A0A0P1AVZ9</accession>
<dbReference type="RefSeq" id="XP_024582768.1">
    <property type="nucleotide sequence ID" value="XM_024717251.1"/>
</dbReference>
<dbReference type="Gene3D" id="1.25.40.1050">
    <property type="match status" value="1"/>
</dbReference>
<reference evidence="12" key="1">
    <citation type="submission" date="2014-09" db="EMBL/GenBank/DDBJ databases">
        <authorList>
            <person name="Sharma Rahul"/>
            <person name="Thines Marco"/>
        </authorList>
    </citation>
    <scope>NUCLEOTIDE SEQUENCE [LARGE SCALE GENOMIC DNA]</scope>
</reference>
<dbReference type="GO" id="GO:0004534">
    <property type="term" value="F:5'-3' RNA exonuclease activity"/>
    <property type="evidence" value="ECO:0007669"/>
    <property type="project" value="TreeGrafter"/>
</dbReference>
<keyword evidence="2" id="KW-0378">Hydrolase</keyword>
<feature type="domain" description="5'-3' exoribonuclease 1 D1" evidence="9">
    <location>
        <begin position="693"/>
        <end position="891"/>
    </location>
</feature>
<dbReference type="InterPro" id="IPR027073">
    <property type="entry name" value="5_3_exoribonuclease"/>
</dbReference>
<dbReference type="Proteomes" id="UP000054928">
    <property type="component" value="Unassembled WGS sequence"/>
</dbReference>
<dbReference type="InterPro" id="IPR047008">
    <property type="entry name" value="XRN1_SH3_sf"/>
</dbReference>
<evidence type="ECO:0000256" key="5">
    <source>
        <dbReference type="SAM" id="MobiDB-lite"/>
    </source>
</evidence>
<comment type="similarity">
    <text evidence="4">Belongs to the 5'-3' exonuclease family.</text>
</comment>
<sequence>MGIPRFYRYMSERYPLINQPISDVSLLPEFDAFYLDMNGIIHNCTHSDSADDALNSLTLEAQLHGIFTYLDRLITHIIKPKKIVYIAIDGVAPRAKLNQQRSRRFRAGLERQEAIDKEKHMQIKLQDEKNGTVMKPTASKFDSNCITPGTEFLSQLSHHLVYFVRQKMKNDPLWARLEVFFSGSEVPGEGEHKIVEFIRHRKMTVDYEANMRHCMYGSDADLMLLGLMTHEPHFTLVRETVVWGSFHKKVAVKKIEEQQWQLVHLSLFREYLMLEMNVQPPFDGERMIDDFILLTFLLGNDFIPHSPTLEISEDAIPLLLKVYRDLLELHQGCYLTLNGKIRNAKLLQELFQIIGNQEEEILVNRAMEEKRRSGRRGGRQQSKQHEVDAAEMQSAIMALRDADEETLPPLVNDEDIDDEEAERLLLEALDGKDDTIFSLELQREDQNILMLVGSESFQDTKWNYYERKYNIQRGNDDASNDALEQVRKSYIEALVWCLAYYFQGPPSWAWYYPYHYAPMVSDLTNIENMITSVTFDDDPLIAGPLLPFEQLMSNLPASSAHLVPEPYRFLMVSPLSPIKHFYPETFDIDMEGKRNAWEGVNLLPFIDVGLLKQAIAQYCPDSRLTEAERRRNKLQLLPVRIVRDLNALDTLKSPLPGVADLQYCNTRVEDFKLPPIPGGEFQSKLMDGVVLPLAGFPSLNTASLETTRIASVGLNCFGMSSRKSSLILQLSASGSINDSDNTNADNINPRDLLGTSVLANWPNLHEVLVVGISTLSGEYRLSKSTRQLNNHPKDRTEIVYTPYGSDEKSAWAYYAQMEAVKLLSGRGVPGSGGIDLGKTGITIVMHVLPLQGMVSNSISGAIEKKFGETEAFVPAQLTVRNLKLLDARFKETGTLPLIDRFPIDSKALITSGKWLGCTAIVQSIDELQHAVTVQVQTIDQEPPFGYVIAQKVTDHYYPGNLVAQKLGLVASTLGILTGSVLVKPFGVDIGLNLRYRKELLLPGYCRLVSRDSIDSDIKDDTNIWRKGDIVKIVGTRSIDSDLSSSRAQNDSITTWEYTERAIQLIASYQKEFPEVVRNLSQLPFATSYRGKDVFGISDSKQVAVMAEAVKQWIEEQHLGASEHFKHIPVTSKYIALNAVRAMEAAGTLRVKERTKSSEVQRCAPVVETVRAADLFRPNPLVNQDLTGHEVSLRSSLNKGAPNLGDRVINISARGVPFGHRGTVVATHVSSRCVEVLFDESFTGGEPLYGTLSLDRGKIVAWSNLLCVSFPSASHFHAMKHKPARQSQTTITATQQRTTGDIPVVSTNNSIRPKKLANKPLAVTVASASLVPPPPPIPSALPSPPNPHNIQKLIQKWSFDGEVATQESILMSAESAPLASKPKAKEELAPSVAALFSSIQNGTPSSTPTPVGPVMNLFPHLCAQTTPIAPSLLTPPLPKGAPTPQYMTQQSSMYQPPTFSMPGQQAHLILMPDGSYVPMYAPLPSAYIQSQPPMPRSDDRYLQSAVPLSKYDKNLTAVGAWKQKPSIRGDKHRKNTYAATASNIAVTNANKNHKEWKPKQKSAAKSPQLLLPAQVMRHQKPQ</sequence>
<dbReference type="InterPro" id="IPR041106">
    <property type="entry name" value="XRN1_D2_D3"/>
</dbReference>
<dbReference type="InterPro" id="IPR047007">
    <property type="entry name" value="XRN1_D1_sf"/>
</dbReference>
<evidence type="ECO:0000313" key="12">
    <source>
        <dbReference type="Proteomes" id="UP000054928"/>
    </source>
</evidence>
<dbReference type="InterPro" id="IPR041412">
    <property type="entry name" value="Xrn1_helical"/>
</dbReference>
<dbReference type="InterPro" id="IPR040992">
    <property type="entry name" value="XRN1_D1"/>
</dbReference>
<evidence type="ECO:0000256" key="4">
    <source>
        <dbReference type="ARBA" id="ARBA00038299"/>
    </source>
</evidence>
<dbReference type="OMA" id="VASWPWF"/>
<dbReference type="Pfam" id="PF03159">
    <property type="entry name" value="XRN_N"/>
    <property type="match status" value="1"/>
</dbReference>
<dbReference type="Pfam" id="PF17846">
    <property type="entry name" value="XRN_M"/>
    <property type="match status" value="1"/>
</dbReference>
<dbReference type="InterPro" id="IPR004859">
    <property type="entry name" value="Xrn1_N"/>
</dbReference>
<feature type="domain" description="Xrn1 N-terminal" evidence="6">
    <location>
        <begin position="1"/>
        <end position="239"/>
    </location>
</feature>
<evidence type="ECO:0000259" key="6">
    <source>
        <dbReference type="Pfam" id="PF03159"/>
    </source>
</evidence>
<name>A0A0P1AVZ9_PLAHL</name>
<evidence type="ECO:0000259" key="9">
    <source>
        <dbReference type="Pfam" id="PF18332"/>
    </source>
</evidence>
<keyword evidence="3" id="KW-0269">Exonuclease</keyword>
<feature type="domain" description="Exoribonuclease Xrn1 D2/D3" evidence="10">
    <location>
        <begin position="1052"/>
        <end position="1158"/>
    </location>
</feature>
<protein>
    <submittedName>
        <fullName evidence="11">5-3 exoribonuclease 1</fullName>
    </submittedName>
</protein>
<dbReference type="Gene3D" id="2.30.30.750">
    <property type="match status" value="1"/>
</dbReference>
<dbReference type="CDD" id="cd18673">
    <property type="entry name" value="PIN_XRN1-2-like"/>
    <property type="match status" value="1"/>
</dbReference>
<dbReference type="PANTHER" id="PTHR12341">
    <property type="entry name" value="5'-&gt;3' EXORIBONUCLEASE"/>
    <property type="match status" value="1"/>
</dbReference>
<dbReference type="Pfam" id="PF18129">
    <property type="entry name" value="SH3_12"/>
    <property type="match status" value="1"/>
</dbReference>
<dbReference type="Gene3D" id="3.40.50.12390">
    <property type="match status" value="2"/>
</dbReference>
<evidence type="ECO:0000256" key="1">
    <source>
        <dbReference type="ARBA" id="ARBA00022722"/>
    </source>
</evidence>
<evidence type="ECO:0000313" key="11">
    <source>
        <dbReference type="EMBL" id="CEG46399.1"/>
    </source>
</evidence>
<feature type="domain" description="5'-3' exoribonuclease 1 SH3-like" evidence="8">
    <location>
        <begin position="1202"/>
        <end position="1265"/>
    </location>
</feature>
<dbReference type="EMBL" id="CCYD01002047">
    <property type="protein sequence ID" value="CEG46399.1"/>
    <property type="molecule type" value="Genomic_DNA"/>
</dbReference>
<proteinExistence type="inferred from homology"/>
<dbReference type="OrthoDB" id="372487at2759"/>
<organism evidence="11 12">
    <name type="scientific">Plasmopara halstedii</name>
    <name type="common">Downy mildew of sunflower</name>
    <dbReference type="NCBI Taxonomy" id="4781"/>
    <lineage>
        <taxon>Eukaryota</taxon>
        <taxon>Sar</taxon>
        <taxon>Stramenopiles</taxon>
        <taxon>Oomycota</taxon>
        <taxon>Peronosporomycetes</taxon>
        <taxon>Peronosporales</taxon>
        <taxon>Peronosporaceae</taxon>
        <taxon>Plasmopara</taxon>
    </lineage>
</organism>
<dbReference type="Pfam" id="PF18334">
    <property type="entry name" value="XRN1_D2_D3"/>
    <property type="match status" value="2"/>
</dbReference>
<keyword evidence="1" id="KW-0540">Nuclease</keyword>
<dbReference type="Gene3D" id="2.170.260.40">
    <property type="match status" value="1"/>
</dbReference>
<dbReference type="STRING" id="4781.A0A0P1AVZ9"/>